<name>A0A179UQV4_BLAGS</name>
<reference evidence="2" key="1">
    <citation type="journal article" date="2015" name="PLoS Genet.">
        <title>The dynamic genome and transcriptome of the human fungal pathogen Blastomyces and close relative Emmonsia.</title>
        <authorList>
            <person name="Munoz J.F."/>
            <person name="Gauthier G.M."/>
            <person name="Desjardins C.A."/>
            <person name="Gallo J.E."/>
            <person name="Holder J."/>
            <person name="Sullivan T.D."/>
            <person name="Marty A.J."/>
            <person name="Carmen J.C."/>
            <person name="Chen Z."/>
            <person name="Ding L."/>
            <person name="Gujja S."/>
            <person name="Magrini V."/>
            <person name="Misas E."/>
            <person name="Mitreva M."/>
            <person name="Priest M."/>
            <person name="Saif S."/>
            <person name="Whiston E.A."/>
            <person name="Young S."/>
            <person name="Zeng Q."/>
            <person name="Goldman W.E."/>
            <person name="Mardis E.R."/>
            <person name="Taylor J.W."/>
            <person name="McEwen J.G."/>
            <person name="Clay O.K."/>
            <person name="Klein B.S."/>
            <person name="Cuomo C.A."/>
        </authorList>
    </citation>
    <scope>NUCLEOTIDE SEQUENCE [LARGE SCALE GENOMIC DNA]</scope>
    <source>
        <strain evidence="2">SLH14081</strain>
    </source>
</reference>
<sequence length="228" mass="25632">MQILFFCYQNSAFMSHESSQTYVSYDSTDNNEKTSEDVKKAAVIQVVLSHSMKLNTEHKFVFEDTDSSLHDLFIIMRKINHVESLCEGSAWLNMAIAVESAVNSLLKNDTVANGYMCEPVPSAARILTISIYVESGGIMKLENHEHALVYKGLADYRNIIQTEVSGDHIERVPNGEEDCGELLMMSESITLPVRVPSDLHSISVRQNARSAAKRRPRLLARQGYYVRA</sequence>
<organism evidence="1 2">
    <name type="scientific">Blastomyces gilchristii (strain SLH14081)</name>
    <name type="common">Blastomyces dermatitidis</name>
    <dbReference type="NCBI Taxonomy" id="559298"/>
    <lineage>
        <taxon>Eukaryota</taxon>
        <taxon>Fungi</taxon>
        <taxon>Dikarya</taxon>
        <taxon>Ascomycota</taxon>
        <taxon>Pezizomycotina</taxon>
        <taxon>Eurotiomycetes</taxon>
        <taxon>Eurotiomycetidae</taxon>
        <taxon>Onygenales</taxon>
        <taxon>Ajellomycetaceae</taxon>
        <taxon>Blastomyces</taxon>
    </lineage>
</organism>
<dbReference type="EMBL" id="GG657457">
    <property type="protein sequence ID" value="OAT09421.1"/>
    <property type="molecule type" value="Genomic_DNA"/>
</dbReference>
<dbReference type="KEGG" id="bgh:BDBG_05206"/>
<proteinExistence type="predicted"/>
<accession>A0A179UQV4</accession>
<dbReference type="Proteomes" id="UP000002038">
    <property type="component" value="Unassembled WGS sequence"/>
</dbReference>
<gene>
    <name evidence="1" type="ORF">BDBG_05206</name>
</gene>
<evidence type="ECO:0000313" key="2">
    <source>
        <dbReference type="Proteomes" id="UP000002038"/>
    </source>
</evidence>
<dbReference type="OrthoDB" id="4206807at2759"/>
<dbReference type="AlphaFoldDB" id="A0A179UQV4"/>
<dbReference type="GeneID" id="8504160"/>
<dbReference type="RefSeq" id="XP_031578814.1">
    <property type="nucleotide sequence ID" value="XM_031722034.1"/>
</dbReference>
<protein>
    <submittedName>
        <fullName evidence="1">Metalloreductase</fullName>
    </submittedName>
</protein>
<dbReference type="VEuPathDB" id="FungiDB:BDBG_05206"/>
<evidence type="ECO:0000313" key="1">
    <source>
        <dbReference type="EMBL" id="OAT09421.1"/>
    </source>
</evidence>
<keyword evidence="2" id="KW-1185">Reference proteome</keyword>